<name>A0ABR2YKA6_9CHLO</name>
<feature type="compositionally biased region" description="Basic and acidic residues" evidence="1">
    <location>
        <begin position="43"/>
        <end position="77"/>
    </location>
</feature>
<sequence length="273" mass="29507">MRTYVSVNQEMPCKKPMLAGNGAHTALRQEDDGMEDGPAHSGGSHEEHPAASPAEDHCSQHLKLQEKAKRKAERQAQAEEAWNQQEAARINKLEEQQKAMEEVEARKKRRAEELQSLRAKLELLKVEKHEMVAQLKQVLLTEDSEKARAAALAALEEGEMLAEPFPLPPPQGTPHLVPLQSMGSSTHPLMSFPQPSSLVPASFPPLQPQGSSAAGLLLHMSPPLASVGSGRLHIASHTPALGRLPPHLAGSHPTRPTPATPSGALSLPPHLQH</sequence>
<evidence type="ECO:0000313" key="2">
    <source>
        <dbReference type="EMBL" id="KAK9906910.1"/>
    </source>
</evidence>
<proteinExistence type="predicted"/>
<gene>
    <name evidence="2" type="ORF">WJX75_009985</name>
</gene>
<keyword evidence="3" id="KW-1185">Reference proteome</keyword>
<dbReference type="Proteomes" id="UP001491310">
    <property type="component" value="Unassembled WGS sequence"/>
</dbReference>
<comment type="caution">
    <text evidence="2">The sequence shown here is derived from an EMBL/GenBank/DDBJ whole genome shotgun (WGS) entry which is preliminary data.</text>
</comment>
<feature type="region of interest" description="Disordered" evidence="1">
    <location>
        <begin position="14"/>
        <end position="80"/>
    </location>
</feature>
<evidence type="ECO:0000256" key="1">
    <source>
        <dbReference type="SAM" id="MobiDB-lite"/>
    </source>
</evidence>
<feature type="region of interest" description="Disordered" evidence="1">
    <location>
        <begin position="240"/>
        <end position="273"/>
    </location>
</feature>
<dbReference type="EMBL" id="JALJOT010000010">
    <property type="protein sequence ID" value="KAK9906910.1"/>
    <property type="molecule type" value="Genomic_DNA"/>
</dbReference>
<organism evidence="2 3">
    <name type="scientific">Coccomyxa subellipsoidea</name>
    <dbReference type="NCBI Taxonomy" id="248742"/>
    <lineage>
        <taxon>Eukaryota</taxon>
        <taxon>Viridiplantae</taxon>
        <taxon>Chlorophyta</taxon>
        <taxon>core chlorophytes</taxon>
        <taxon>Trebouxiophyceae</taxon>
        <taxon>Trebouxiophyceae incertae sedis</taxon>
        <taxon>Coccomyxaceae</taxon>
        <taxon>Coccomyxa</taxon>
    </lineage>
</organism>
<reference evidence="2 3" key="1">
    <citation type="journal article" date="2024" name="Nat. Commun.">
        <title>Phylogenomics reveals the evolutionary origins of lichenization in chlorophyte algae.</title>
        <authorList>
            <person name="Puginier C."/>
            <person name="Libourel C."/>
            <person name="Otte J."/>
            <person name="Skaloud P."/>
            <person name="Haon M."/>
            <person name="Grisel S."/>
            <person name="Petersen M."/>
            <person name="Berrin J.G."/>
            <person name="Delaux P.M."/>
            <person name="Dal Grande F."/>
            <person name="Keller J."/>
        </authorList>
    </citation>
    <scope>NUCLEOTIDE SEQUENCE [LARGE SCALE GENOMIC DNA]</scope>
    <source>
        <strain evidence="2 3">SAG 216-7</strain>
    </source>
</reference>
<evidence type="ECO:0008006" key="4">
    <source>
        <dbReference type="Google" id="ProtNLM"/>
    </source>
</evidence>
<accession>A0ABR2YKA6</accession>
<protein>
    <recommendedName>
        <fullName evidence="4">BZIP domain-containing protein</fullName>
    </recommendedName>
</protein>
<evidence type="ECO:0000313" key="3">
    <source>
        <dbReference type="Proteomes" id="UP001491310"/>
    </source>
</evidence>